<sequence length="251" mass="26775">MKNLKSKTRSSAMGLVIGALLTSSTMATAASRLSESFSAVGTVPDDWKVVQRLGLEVPAIVEVGPMKPDGTGTALMISRPGAVASNAAVFFEGSVGNIRDGKLDDLYASVLIRFTEARSGSNSRGIVLRADTESYGNFGGYYIAVIPRNNERGIGIFKNPLDHVDNGEMLAFTALKENLSPYVDYSLRVKAVGQVIEASISEESGISEIIASVRIDEATKTKAGLFGLRAGHTNSGPVTTYFHQLHFSQIK</sequence>
<proteinExistence type="predicted"/>
<evidence type="ECO:0000256" key="1">
    <source>
        <dbReference type="SAM" id="SignalP"/>
    </source>
</evidence>
<accession>A0ABU1AI61</accession>
<evidence type="ECO:0000313" key="2">
    <source>
        <dbReference type="EMBL" id="MDQ8194507.1"/>
    </source>
</evidence>
<keyword evidence="3" id="KW-1185">Reference proteome</keyword>
<dbReference type="Gene3D" id="2.60.120.560">
    <property type="entry name" value="Exo-inulinase, domain 1"/>
    <property type="match status" value="1"/>
</dbReference>
<keyword evidence="1" id="KW-0732">Signal</keyword>
<comment type="caution">
    <text evidence="2">The sequence shown here is derived from an EMBL/GenBank/DDBJ whole genome shotgun (WGS) entry which is preliminary data.</text>
</comment>
<evidence type="ECO:0000313" key="3">
    <source>
        <dbReference type="Proteomes" id="UP001243717"/>
    </source>
</evidence>
<dbReference type="Proteomes" id="UP001243717">
    <property type="component" value="Unassembled WGS sequence"/>
</dbReference>
<organism evidence="2 3">
    <name type="scientific">Thalassobacterium sedimentorum</name>
    <dbReference type="NCBI Taxonomy" id="3041258"/>
    <lineage>
        <taxon>Bacteria</taxon>
        <taxon>Pseudomonadati</taxon>
        <taxon>Verrucomicrobiota</taxon>
        <taxon>Opitutia</taxon>
        <taxon>Puniceicoccales</taxon>
        <taxon>Coraliomargaritaceae</taxon>
        <taxon>Thalassobacterium</taxon>
    </lineage>
</organism>
<protein>
    <submittedName>
        <fullName evidence="2">Uncharacterized protein</fullName>
    </submittedName>
</protein>
<feature type="signal peptide" evidence="1">
    <location>
        <begin position="1"/>
        <end position="29"/>
    </location>
</feature>
<reference evidence="2 3" key="1">
    <citation type="submission" date="2023-04" db="EMBL/GenBank/DDBJ databases">
        <title>A novel bacteria isolated from coastal sediment.</title>
        <authorList>
            <person name="Liu X.-J."/>
            <person name="Du Z.-J."/>
        </authorList>
    </citation>
    <scope>NUCLEOTIDE SEQUENCE [LARGE SCALE GENOMIC DNA]</scope>
    <source>
        <strain evidence="2 3">SDUM461004</strain>
    </source>
</reference>
<feature type="chain" id="PRO_5046667026" evidence="1">
    <location>
        <begin position="30"/>
        <end position="251"/>
    </location>
</feature>
<name>A0ABU1AI61_9BACT</name>
<gene>
    <name evidence="2" type="ORF">QEH59_08715</name>
</gene>
<dbReference type="RefSeq" id="WP_308984976.1">
    <property type="nucleotide sequence ID" value="NZ_JARXIC010000012.1"/>
</dbReference>
<dbReference type="EMBL" id="JARXIC010000012">
    <property type="protein sequence ID" value="MDQ8194507.1"/>
    <property type="molecule type" value="Genomic_DNA"/>
</dbReference>